<dbReference type="SUPFAM" id="SSF50249">
    <property type="entry name" value="Nucleic acid-binding proteins"/>
    <property type="match status" value="3"/>
</dbReference>
<evidence type="ECO:0000256" key="2">
    <source>
        <dbReference type="ARBA" id="ARBA00004574"/>
    </source>
</evidence>
<evidence type="ECO:0000256" key="7">
    <source>
        <dbReference type="ARBA" id="ARBA00023125"/>
    </source>
</evidence>
<evidence type="ECO:0000256" key="5">
    <source>
        <dbReference type="ARBA" id="ARBA00022454"/>
    </source>
</evidence>
<dbReference type="SMART" id="SM00976">
    <property type="entry name" value="Telo_bind"/>
    <property type="match status" value="1"/>
</dbReference>
<evidence type="ECO:0000256" key="9">
    <source>
        <dbReference type="SAM" id="MobiDB-lite"/>
    </source>
</evidence>
<reference evidence="11" key="1">
    <citation type="submission" date="2019-01" db="EMBL/GenBank/DDBJ databases">
        <title>Draft genome sequences of three monokaryotic isolates of the white-rot basidiomycete fungus Dichomitus squalens.</title>
        <authorList>
            <consortium name="DOE Joint Genome Institute"/>
            <person name="Lopez S.C."/>
            <person name="Andreopoulos B."/>
            <person name="Pangilinan J."/>
            <person name="Lipzen A."/>
            <person name="Riley R."/>
            <person name="Ahrendt S."/>
            <person name="Ng V."/>
            <person name="Barry K."/>
            <person name="Daum C."/>
            <person name="Grigoriev I.V."/>
            <person name="Hilden K.S."/>
            <person name="Makela M.R."/>
            <person name="de Vries R.P."/>
        </authorList>
    </citation>
    <scope>NUCLEOTIDE SEQUENCE [LARGE SCALE GENOMIC DNA]</scope>
    <source>
        <strain evidence="11">OM18370.1</strain>
    </source>
</reference>
<dbReference type="GO" id="GO:0016233">
    <property type="term" value="P:telomere capping"/>
    <property type="evidence" value="ECO:0007669"/>
    <property type="project" value="TreeGrafter"/>
</dbReference>
<dbReference type="AlphaFoldDB" id="A0A4Q9N4Q1"/>
<feature type="region of interest" description="Disordered" evidence="9">
    <location>
        <begin position="415"/>
        <end position="485"/>
    </location>
</feature>
<dbReference type="PANTHER" id="PTHR14513">
    <property type="entry name" value="PROTECTION OF TELOMERES 1"/>
    <property type="match status" value="1"/>
</dbReference>
<evidence type="ECO:0000313" key="11">
    <source>
        <dbReference type="EMBL" id="TBU35610.1"/>
    </source>
</evidence>
<dbReference type="GO" id="GO:0098505">
    <property type="term" value="F:G-rich strand telomeric DNA binding"/>
    <property type="evidence" value="ECO:0007669"/>
    <property type="project" value="TreeGrafter"/>
</dbReference>
<dbReference type="Proteomes" id="UP000292957">
    <property type="component" value="Unassembled WGS sequence"/>
</dbReference>
<evidence type="ECO:0000256" key="1">
    <source>
        <dbReference type="ARBA" id="ARBA00004123"/>
    </source>
</evidence>
<dbReference type="EMBL" id="ML143386">
    <property type="protein sequence ID" value="TBU35610.1"/>
    <property type="molecule type" value="Genomic_DNA"/>
</dbReference>
<dbReference type="GO" id="GO:0000783">
    <property type="term" value="C:nuclear telomere cap complex"/>
    <property type="evidence" value="ECO:0007669"/>
    <property type="project" value="TreeGrafter"/>
</dbReference>
<evidence type="ECO:0000256" key="6">
    <source>
        <dbReference type="ARBA" id="ARBA00022895"/>
    </source>
</evidence>
<gene>
    <name evidence="11" type="ORF">BD311DRAFT_647408</name>
</gene>
<evidence type="ECO:0000256" key="3">
    <source>
        <dbReference type="ARBA" id="ARBA00008442"/>
    </source>
</evidence>
<protein>
    <recommendedName>
        <fullName evidence="4">Protection of telomeres protein 1</fullName>
    </recommendedName>
</protein>
<keyword evidence="8" id="KW-0539">Nucleus</keyword>
<feature type="region of interest" description="Disordered" evidence="9">
    <location>
        <begin position="153"/>
        <end position="398"/>
    </location>
</feature>
<dbReference type="InterPro" id="IPR032042">
    <property type="entry name" value="POT1PC"/>
</dbReference>
<feature type="compositionally biased region" description="Polar residues" evidence="9">
    <location>
        <begin position="153"/>
        <end position="171"/>
    </location>
</feature>
<evidence type="ECO:0000256" key="4">
    <source>
        <dbReference type="ARBA" id="ARBA00015253"/>
    </source>
</evidence>
<evidence type="ECO:0000256" key="8">
    <source>
        <dbReference type="ARBA" id="ARBA00023242"/>
    </source>
</evidence>
<organism evidence="11">
    <name type="scientific">Dichomitus squalens</name>
    <dbReference type="NCBI Taxonomy" id="114155"/>
    <lineage>
        <taxon>Eukaryota</taxon>
        <taxon>Fungi</taxon>
        <taxon>Dikarya</taxon>
        <taxon>Basidiomycota</taxon>
        <taxon>Agaricomycotina</taxon>
        <taxon>Agaricomycetes</taxon>
        <taxon>Polyporales</taxon>
        <taxon>Polyporaceae</taxon>
        <taxon>Dichomitus</taxon>
    </lineage>
</organism>
<proteinExistence type="inferred from homology"/>
<dbReference type="GO" id="GO:0032210">
    <property type="term" value="P:regulation of telomere maintenance via telomerase"/>
    <property type="evidence" value="ECO:0007669"/>
    <property type="project" value="TreeGrafter"/>
</dbReference>
<feature type="region of interest" description="Disordered" evidence="9">
    <location>
        <begin position="932"/>
        <end position="978"/>
    </location>
</feature>
<feature type="compositionally biased region" description="Basic and acidic residues" evidence="9">
    <location>
        <begin position="932"/>
        <end position="943"/>
    </location>
</feature>
<name>A0A4Q9N4Q1_9APHY</name>
<dbReference type="InterPro" id="IPR012340">
    <property type="entry name" value="NA-bd_OB-fold"/>
</dbReference>
<evidence type="ECO:0000259" key="10">
    <source>
        <dbReference type="SMART" id="SM00976"/>
    </source>
</evidence>
<dbReference type="Pfam" id="PF02765">
    <property type="entry name" value="POT1"/>
    <property type="match status" value="1"/>
</dbReference>
<comment type="subcellular location">
    <subcellularLocation>
        <location evidence="2">Chromosome</location>
        <location evidence="2">Telomere</location>
    </subcellularLocation>
    <subcellularLocation>
        <location evidence="1">Nucleus</location>
    </subcellularLocation>
</comment>
<dbReference type="Pfam" id="PF16686">
    <property type="entry name" value="POT1PC"/>
    <property type="match status" value="2"/>
</dbReference>
<dbReference type="InterPro" id="IPR028389">
    <property type="entry name" value="POT1"/>
</dbReference>
<dbReference type="InterPro" id="IPR011564">
    <property type="entry name" value="Telomer_end-bd_POT1/Cdc13"/>
</dbReference>
<dbReference type="Gene3D" id="2.40.50.140">
    <property type="entry name" value="Nucleic acid-binding proteins"/>
    <property type="match status" value="3"/>
</dbReference>
<keyword evidence="7" id="KW-0238">DNA-binding</keyword>
<comment type="similarity">
    <text evidence="3">Belongs to the telombin family.</text>
</comment>
<feature type="compositionally biased region" description="Basic and acidic residues" evidence="9">
    <location>
        <begin position="258"/>
        <end position="269"/>
    </location>
</feature>
<feature type="compositionally biased region" description="Polar residues" evidence="9">
    <location>
        <begin position="272"/>
        <end position="281"/>
    </location>
</feature>
<keyword evidence="6" id="KW-0779">Telomere</keyword>
<keyword evidence="5" id="KW-0158">Chromosome</keyword>
<dbReference type="GO" id="GO:0010521">
    <property type="term" value="F:telomerase inhibitor activity"/>
    <property type="evidence" value="ECO:0007669"/>
    <property type="project" value="TreeGrafter"/>
</dbReference>
<dbReference type="OrthoDB" id="2186770at2759"/>
<dbReference type="PANTHER" id="PTHR14513:SF0">
    <property type="entry name" value="PROTECTION OF TELOMERES PROTEIN 1"/>
    <property type="match status" value="1"/>
</dbReference>
<sequence length="1156" mass="127154">MKRPLDDDASCTLDVRGAVAVTFKPDQKRRAGDVCKKPSDCTGYIEGKVYDRGTVSDDSWELVLTVELGSRAHVLLSGSISRWFRSLPVAVGAQVRLTLKGVVLEDLPSEKIRPLVLRKRFAWREGVAVYVHNPKTGEEAFFDTWSTVVDTRPGTSFPTTIGTSANPQDAATPSAPMKRRRTPPPTPSTTHEGVPSSPHTRYESPVSECINAVEPPYGEPVGGPSVVIGATPHSSNPNDDSQNPQSLPSPPPELGTDVDPKVDRTRAGEETPVTSLSQAQHGASAMPSIEGAKSLSRPQVVAHQPSKSPMSGVEMGTKQHPNEGPGPSRPKDRRQSPLPGKASKKRWNSVREARRREKQLRKKFGSVAGVQEDNGQLRAGSIGHGDGEMDCEEDYWGAVENDIPEELLRRFDAAELGTGPKDAVRNLDDDPPGQSREPQHEETPSPEAESVPKAEPVPKPEPASQFAPAREPSPPPPSQRHDNADPTEALRIGCHTSFGAYIPLLEFTGSGMRNIMGVIAAAPITTQTKTGEFMMRLNLFDPSNFATSGLNVTLFDKAVLGLPKAEAGDVLILRSIMVDQFNGYCAIGASYKGWQWAVFHVKTGRLSSAPEDSCALRHFQPERSEVHHSLRLGDWWRDASANQVAFGAENPTSASRGRPHKLFSDADCNGYFDCTVEVLHGYQNGDHPYTLFVTDYTRNASVAPIQAAWCPPKLAPVVMQVEMWDSSAQVAVTMRPGEYYSMRNMRLRISGGGYLEGKMQEGDKIKKLDEDVLENQPHLIELLKRKQEWEARAGTVDGIPEFPHQLIQEVEVDHHFNCTVEIICISAKDDFSYLYVTDYTARPDLVPVAARIASGALAERVVRISLNDAQIEVGKSLETGDFVAIRNLRLHPSNGGTLLSGRLGGQHRLITKLNPKSTSNIELRALLRRKKDYEASQEKPKDNKKNRRASRRAANPPADEGKSRSPSRTKGKGKADDKYVTLSDVKASDACPSVFRVRAKVVDFFPDNLRDCTIMRCTNCDRSIPKTRQRCTECDDVMEDTTFVQVFFNLYFSIEDEEGTALPVSVSDERCSVLQDLVPDDVHDDVDDAFSMFIARLQPLLGDLLDVSDGEARRRPNGEGGPMLDLTLGSWLPEGEPDNPDSRAYILLRHVVCDPD</sequence>
<accession>A0A4Q9N4Q1</accession>
<feature type="domain" description="Telomeric single stranded DNA binding POT1/Cdc13" evidence="10">
    <location>
        <begin position="501"/>
        <end position="637"/>
    </location>
</feature>